<keyword evidence="3 7" id="KW-0808">Transferase</keyword>
<dbReference type="GO" id="GO:0009969">
    <property type="term" value="P:xyloglucan biosynthetic process"/>
    <property type="evidence" value="ECO:0007669"/>
    <property type="project" value="TreeGrafter"/>
</dbReference>
<feature type="signal peptide" evidence="9">
    <location>
        <begin position="1"/>
        <end position="25"/>
    </location>
</feature>
<organism evidence="10 11">
    <name type="scientific">Rhynchospora breviuscula</name>
    <dbReference type="NCBI Taxonomy" id="2022672"/>
    <lineage>
        <taxon>Eukaryota</taxon>
        <taxon>Viridiplantae</taxon>
        <taxon>Streptophyta</taxon>
        <taxon>Embryophyta</taxon>
        <taxon>Tracheophyta</taxon>
        <taxon>Spermatophyta</taxon>
        <taxon>Magnoliopsida</taxon>
        <taxon>Liliopsida</taxon>
        <taxon>Poales</taxon>
        <taxon>Cyperaceae</taxon>
        <taxon>Cyperoideae</taxon>
        <taxon>Rhynchosporeae</taxon>
        <taxon>Rhynchospora</taxon>
    </lineage>
</organism>
<comment type="similarity">
    <text evidence="1 7">Belongs to the glycosyltransferase 37 family.</text>
</comment>
<dbReference type="AlphaFoldDB" id="A0A9Q0HWV5"/>
<protein>
    <recommendedName>
        <fullName evidence="7">Fucosyltransferase</fullName>
        <ecNumber evidence="7">2.4.1.-</ecNumber>
    </recommendedName>
</protein>
<dbReference type="PANTHER" id="PTHR31889">
    <property type="entry name" value="FUCOSYLTRANSFERASE 2-RELATED"/>
    <property type="match status" value="1"/>
</dbReference>
<comment type="function">
    <text evidence="7">May be involved in cell wall biosynthesis.</text>
</comment>
<accession>A0A9Q0HWV5</accession>
<keyword evidence="5" id="KW-0325">Glycoprotein</keyword>
<comment type="subcellular location">
    <subcellularLocation>
        <location evidence="7">Golgi apparatus</location>
        <location evidence="7">Golgi stack membrane</location>
        <topology evidence="7">Single-pass type II membrane protein</topology>
    </subcellularLocation>
</comment>
<evidence type="ECO:0000256" key="9">
    <source>
        <dbReference type="SAM" id="SignalP"/>
    </source>
</evidence>
<dbReference type="FunFam" id="3.40.50.11340:FF:000005">
    <property type="entry name" value="Galactoside 2-alpha-L-fucosyltransferase"/>
    <property type="match status" value="1"/>
</dbReference>
<evidence type="ECO:0000256" key="8">
    <source>
        <dbReference type="SAM" id="MobiDB-lite"/>
    </source>
</evidence>
<reference evidence="10" key="1">
    <citation type="journal article" date="2022" name="Cell">
        <title>Repeat-based holocentromeres influence genome architecture and karyotype evolution.</title>
        <authorList>
            <person name="Hofstatter P.G."/>
            <person name="Thangavel G."/>
            <person name="Lux T."/>
            <person name="Neumann P."/>
            <person name="Vondrak T."/>
            <person name="Novak P."/>
            <person name="Zhang M."/>
            <person name="Costa L."/>
            <person name="Castellani M."/>
            <person name="Scott A."/>
            <person name="Toegelov H."/>
            <person name="Fuchs J."/>
            <person name="Mata-Sucre Y."/>
            <person name="Dias Y."/>
            <person name="Vanzela A.L.L."/>
            <person name="Huettel B."/>
            <person name="Almeida C.C.S."/>
            <person name="Simkova H."/>
            <person name="Souza G."/>
            <person name="Pedrosa-Harand A."/>
            <person name="Macas J."/>
            <person name="Mayer K.F.X."/>
            <person name="Houben A."/>
            <person name="Marques A."/>
        </authorList>
    </citation>
    <scope>NUCLEOTIDE SEQUENCE</scope>
    <source>
        <strain evidence="10">RhyBre1mFocal</strain>
    </source>
</reference>
<evidence type="ECO:0000256" key="2">
    <source>
        <dbReference type="ARBA" id="ARBA00022676"/>
    </source>
</evidence>
<dbReference type="EMBL" id="JAMQYH010000001">
    <property type="protein sequence ID" value="KAJ1700648.1"/>
    <property type="molecule type" value="Genomic_DNA"/>
</dbReference>
<keyword evidence="9" id="KW-0732">Signal</keyword>
<dbReference type="Proteomes" id="UP001151287">
    <property type="component" value="Unassembled WGS sequence"/>
</dbReference>
<dbReference type="GO" id="GO:0032580">
    <property type="term" value="C:Golgi cisterna membrane"/>
    <property type="evidence" value="ECO:0007669"/>
    <property type="project" value="UniProtKB-SubCell"/>
</dbReference>
<evidence type="ECO:0000256" key="1">
    <source>
        <dbReference type="ARBA" id="ARBA00010481"/>
    </source>
</evidence>
<dbReference type="EC" id="2.4.1.-" evidence="7"/>
<dbReference type="GO" id="GO:0071555">
    <property type="term" value="P:cell wall organization"/>
    <property type="evidence" value="ECO:0007669"/>
    <property type="project" value="UniProtKB-UniRule"/>
</dbReference>
<dbReference type="GO" id="GO:0042546">
    <property type="term" value="P:cell wall biogenesis"/>
    <property type="evidence" value="ECO:0007669"/>
    <property type="project" value="InterPro"/>
</dbReference>
<dbReference type="OrthoDB" id="428346at2759"/>
<dbReference type="InterPro" id="IPR004938">
    <property type="entry name" value="XG_FTase"/>
</dbReference>
<dbReference type="GO" id="GO:0008107">
    <property type="term" value="F:galactoside 2-alpha-L-fucosyltransferase activity"/>
    <property type="evidence" value="ECO:0007669"/>
    <property type="project" value="InterPro"/>
</dbReference>
<evidence type="ECO:0000256" key="5">
    <source>
        <dbReference type="ARBA" id="ARBA00023180"/>
    </source>
</evidence>
<proteinExistence type="inferred from homology"/>
<feature type="chain" id="PRO_5040154580" description="Fucosyltransferase" evidence="9">
    <location>
        <begin position="26"/>
        <end position="536"/>
    </location>
</feature>
<dbReference type="Pfam" id="PF03254">
    <property type="entry name" value="XG_FTase"/>
    <property type="match status" value="1"/>
</dbReference>
<keyword evidence="6 7" id="KW-0961">Cell wall biogenesis/degradation</keyword>
<evidence type="ECO:0000256" key="6">
    <source>
        <dbReference type="ARBA" id="ARBA00023316"/>
    </source>
</evidence>
<keyword evidence="4 7" id="KW-0333">Golgi apparatus</keyword>
<gene>
    <name evidence="10" type="ORF">LUZ63_000427</name>
</gene>
<feature type="region of interest" description="Disordered" evidence="8">
    <location>
        <begin position="31"/>
        <end position="51"/>
    </location>
</feature>
<evidence type="ECO:0000256" key="3">
    <source>
        <dbReference type="ARBA" id="ARBA00022679"/>
    </source>
</evidence>
<keyword evidence="11" id="KW-1185">Reference proteome</keyword>
<evidence type="ECO:0000313" key="11">
    <source>
        <dbReference type="Proteomes" id="UP001151287"/>
    </source>
</evidence>
<evidence type="ECO:0000256" key="7">
    <source>
        <dbReference type="RuleBase" id="RU367004"/>
    </source>
</evidence>
<dbReference type="PANTHER" id="PTHR31889:SF89">
    <property type="entry name" value="FUCOSYLTRANSFERASE"/>
    <property type="match status" value="1"/>
</dbReference>
<evidence type="ECO:0000256" key="4">
    <source>
        <dbReference type="ARBA" id="ARBA00023034"/>
    </source>
</evidence>
<comment type="caution">
    <text evidence="10">The sequence shown here is derived from an EMBL/GenBank/DDBJ whole genome shotgun (WGS) entry which is preliminary data.</text>
</comment>
<dbReference type="Gene3D" id="3.40.50.11340">
    <property type="match status" value="1"/>
</dbReference>
<evidence type="ECO:0000313" key="10">
    <source>
        <dbReference type="EMBL" id="KAJ1700648.1"/>
    </source>
</evidence>
<name>A0A9Q0HWV5_9POAL</name>
<keyword evidence="2 7" id="KW-0328">Glycosyltransferase</keyword>
<sequence>MTMRPLFQVLFLTAMVFLILHFTNQLSISRASSPRRETRLHNGVSNQSTTSKLGDRLLGGLLSPEFDEQSCLSRYQSMLYHKTSPHTPSPYLVSKLRSYEALHKRCGSNTPLFNKSVEQLRTNHSTDQLECNYVIWTPLGGLGNRMLTLASTFLYALLTNRVLLVDHATDFVDLFCEPFPGSSWVLPSNFPVGNLDSYDASSEKSYGYLLKHKLISEDPEARSDILPGFVFVNLESSYIWDVYDQYFCCDESQIVLGKINWLLVRSDVYFLPGLFMLSTFDEELFLMFPSKETVFHHLGRYLFKPSNSVWKLALQYYHSYVAKSNHVVGIQIRDFPWSLMSKENRFNQIMNCGLKENILPPVRDHKGHNHKTLHLTEDQTGSKAILVISLYKDYYDRMKSFYASTTRLNRPVNVYQPTHEEAQRLKNLSHNEKALAEIYLLSFSDVMLTSAWSTFGYVSYSIAGIKPWILLSSKVSKEVNPPCRQVRTLDPCFHVPPTINCKTKRRSKTNWVGSHILMDKGNISSYHKKYLPNYLD</sequence>